<reference evidence="1" key="1">
    <citation type="submission" date="2020-05" db="EMBL/GenBank/DDBJ databases">
        <authorList>
            <person name="Chiriac C."/>
            <person name="Salcher M."/>
            <person name="Ghai R."/>
            <person name="Kavagutti S V."/>
        </authorList>
    </citation>
    <scope>NUCLEOTIDE SEQUENCE</scope>
</reference>
<accession>A0A6J5S1H7</accession>
<sequence length="132" mass="13090">MALPSVGGGYQIGDGNVNEIQMFALSPSSATATATLTAAQFTSGLIVGGNGTTAASYTIPTVAAVEAVVGNAKVDSVFETIILNTGTGAGAVTIVTNTGWTTVGSLAVAVNSAVKFISRKTGDGSWTLYRAA</sequence>
<proteinExistence type="predicted"/>
<protein>
    <submittedName>
        <fullName evidence="1">Uncharacterized protein</fullName>
    </submittedName>
</protein>
<name>A0A6J5S1H7_9CAUD</name>
<organism evidence="1">
    <name type="scientific">uncultured Caudovirales phage</name>
    <dbReference type="NCBI Taxonomy" id="2100421"/>
    <lineage>
        <taxon>Viruses</taxon>
        <taxon>Duplodnaviria</taxon>
        <taxon>Heunggongvirae</taxon>
        <taxon>Uroviricota</taxon>
        <taxon>Caudoviricetes</taxon>
        <taxon>Peduoviridae</taxon>
        <taxon>Maltschvirus</taxon>
        <taxon>Maltschvirus maltsch</taxon>
    </lineage>
</organism>
<evidence type="ECO:0000313" key="1">
    <source>
        <dbReference type="EMBL" id="CAB4200175.1"/>
    </source>
</evidence>
<dbReference type="EMBL" id="LR797288">
    <property type="protein sequence ID" value="CAB4200175.1"/>
    <property type="molecule type" value="Genomic_DNA"/>
</dbReference>
<gene>
    <name evidence="1" type="ORF">UFOVP1355_32</name>
</gene>